<dbReference type="STRING" id="466.Lmac_2661"/>
<evidence type="ECO:0000313" key="2">
    <source>
        <dbReference type="EMBL" id="KTD24574.1"/>
    </source>
</evidence>
<dbReference type="PATRIC" id="fig|466.6.peg.2837"/>
<dbReference type="NCBIfam" id="TIGR02527">
    <property type="entry name" value="dot_icm_IcmQ"/>
    <property type="match status" value="1"/>
</dbReference>
<sequence length="197" mass="22669">MKDELTKQQAHAILEALDEAIETGPWDESNFLRVIGKNLREIRNKFASHLSGVETEVNKPKIERHSHINRISQRADHQEVFISLYSSDGSNIQSWERLLATLSRQIISRPIYADEEAVRTIIKSKENKENEAYVAIYINQADILNIPEDKIPLDKFGKPLLSLKDRAISLDNITRFVHTSGTYHYFKGRLLKNTQAE</sequence>
<keyword evidence="3" id="KW-1185">Reference proteome</keyword>
<dbReference type="OrthoDB" id="5645338at2"/>
<evidence type="ECO:0000313" key="3">
    <source>
        <dbReference type="Proteomes" id="UP000054908"/>
    </source>
</evidence>
<organism evidence="1">
    <name type="scientific">Legionella maceachernii</name>
    <dbReference type="NCBI Taxonomy" id="466"/>
    <lineage>
        <taxon>Bacteria</taxon>
        <taxon>Pseudomonadati</taxon>
        <taxon>Pseudomonadota</taxon>
        <taxon>Gammaproteobacteria</taxon>
        <taxon>Legionellales</taxon>
        <taxon>Legionellaceae</taxon>
        <taxon>Legionella</taxon>
    </lineage>
</organism>
<dbReference type="AlphaFoldDB" id="Q49J69"/>
<name>Q49J69_9GAMM</name>
<gene>
    <name evidence="1" type="primary">icmQ</name>
    <name evidence="2" type="ORF">Lmac_2661</name>
</gene>
<proteinExistence type="predicted"/>
<reference evidence="1" key="1">
    <citation type="journal article" date="2005" name="Proc. Natl. Acad. Sci. U.S.A.">
        <title>Coevolution between nonhomologous but functionally similar proteins and their conserved partners in the Legionella pathogenesis system.</title>
        <authorList>
            <person name="Feldman M."/>
            <person name="Zusman T."/>
            <person name="Hagag S."/>
            <person name="Segal G."/>
        </authorList>
    </citation>
    <scope>NUCLEOTIDE SEQUENCE</scope>
</reference>
<dbReference type="RefSeq" id="WP_058453348.1">
    <property type="nucleotide sequence ID" value="NZ_CAAAIB010000002.1"/>
</dbReference>
<accession>Q49J69</accession>
<dbReference type="EMBL" id="AY860654">
    <property type="protein sequence ID" value="AAX56207.1"/>
    <property type="molecule type" value="Genomic_DNA"/>
</dbReference>
<dbReference type="EMBL" id="LNYL01000050">
    <property type="protein sequence ID" value="KTD24574.1"/>
    <property type="molecule type" value="Genomic_DNA"/>
</dbReference>
<evidence type="ECO:0000313" key="1">
    <source>
        <dbReference type="EMBL" id="AAX56207.1"/>
    </source>
</evidence>
<dbReference type="Pfam" id="PF09475">
    <property type="entry name" value="Dot_icm_IcmQ"/>
    <property type="match status" value="1"/>
</dbReference>
<dbReference type="InterPro" id="IPR043089">
    <property type="entry name" value="Dot_Icm_IcmQ_C"/>
</dbReference>
<reference evidence="2 3" key="2">
    <citation type="submission" date="2015-11" db="EMBL/GenBank/DDBJ databases">
        <title>Genomic analysis of 38 Legionella species identifies large and diverse effector repertoires.</title>
        <authorList>
            <person name="Burstein D."/>
            <person name="Amaro F."/>
            <person name="Zusman T."/>
            <person name="Lifshitz Z."/>
            <person name="Cohen O."/>
            <person name="Gilbert J.A."/>
            <person name="Pupko T."/>
            <person name="Shuman H.A."/>
            <person name="Segal G."/>
        </authorList>
    </citation>
    <scope>NUCLEOTIDE SEQUENCE [LARGE SCALE GENOMIC DNA]</scope>
    <source>
        <strain evidence="2 3">PX-1-G2-E2</strain>
    </source>
</reference>
<dbReference type="Gene3D" id="1.20.5.420">
    <property type="entry name" value="Immunoglobulin FC, subunit C"/>
    <property type="match status" value="1"/>
</dbReference>
<dbReference type="InterPro" id="IPR013365">
    <property type="entry name" value="Dot_Icm_IcmQ"/>
</dbReference>
<dbReference type="Gene3D" id="3.20.170.50">
    <property type="entry name" value="Dot/Icm secretion system IcmQ, C-terminal domain"/>
    <property type="match status" value="1"/>
</dbReference>
<protein>
    <submittedName>
        <fullName evidence="1 2">IcmQ</fullName>
    </submittedName>
</protein>
<dbReference type="Proteomes" id="UP000054908">
    <property type="component" value="Unassembled WGS sequence"/>
</dbReference>